<keyword evidence="13" id="KW-1185">Reference proteome</keyword>
<keyword evidence="9" id="KW-1133">Transmembrane helix</keyword>
<keyword evidence="9" id="KW-0812">Transmembrane</keyword>
<evidence type="ECO:0000256" key="4">
    <source>
        <dbReference type="ARBA" id="ARBA00022679"/>
    </source>
</evidence>
<dbReference type="EC" id="2.7.13.3" evidence="2"/>
<sequence length="414" mass="44240">MTPDLSALLRGLRSDLSPGAGTPLLPRHGRVRTAWLPHMLVAVLAVMLAGVSWHTLIEDFGVPNQVAAAVGVMQASSLLFALYWPMSGWWLSLGMLAVAAIVAEPVDGSLWPGPNLATHLCVLALVALAVQPRVLAEMWVLTQLSGLVLALFLPERDVPAGVVAMGLFSGAVLLTVGALRARAEALRRLAAEVRTSDEERIRRARLEERARIARELHDVVAHHMSVIAIQAEAAPHRVDEPPPELARAFGTIRQNAVEAMTELHRILKVLRGDEAGETDSPQPTLGLLDELLSGVRGAGLQVTVKVVGQRRSLPSGVELSAYRIIQESLSNVLRHAPDAPAEVVLDYKRECFDLRVRNGPSSVPPTPAERPGHGLLGMRERAGMLGGEFTAGTEPDGGYAVRVSLPAPSGGHPA</sequence>
<proteinExistence type="predicted"/>
<evidence type="ECO:0000256" key="5">
    <source>
        <dbReference type="ARBA" id="ARBA00022741"/>
    </source>
</evidence>
<keyword evidence="6 12" id="KW-0418">Kinase</keyword>
<feature type="transmembrane region" description="Helical" evidence="9">
    <location>
        <begin position="34"/>
        <end position="54"/>
    </location>
</feature>
<feature type="transmembrane region" description="Helical" evidence="9">
    <location>
        <begin position="160"/>
        <end position="179"/>
    </location>
</feature>
<dbReference type="GO" id="GO:0016301">
    <property type="term" value="F:kinase activity"/>
    <property type="evidence" value="ECO:0007669"/>
    <property type="project" value="UniProtKB-KW"/>
</dbReference>
<dbReference type="CDD" id="cd16917">
    <property type="entry name" value="HATPase_UhpB-NarQ-NarX-like"/>
    <property type="match status" value="1"/>
</dbReference>
<dbReference type="PANTHER" id="PTHR24421:SF10">
    <property type="entry name" value="NITRATE_NITRITE SENSOR PROTEIN NARQ"/>
    <property type="match status" value="1"/>
</dbReference>
<feature type="transmembrane region" description="Helical" evidence="9">
    <location>
        <begin position="112"/>
        <end position="130"/>
    </location>
</feature>
<evidence type="ECO:0000259" key="11">
    <source>
        <dbReference type="Pfam" id="PF07730"/>
    </source>
</evidence>
<name>A0ABN3UBC3_9ACTN</name>
<feature type="domain" description="Signal transduction histidine kinase subgroup 3 dimerisation and phosphoacceptor" evidence="11">
    <location>
        <begin position="208"/>
        <end position="273"/>
    </location>
</feature>
<evidence type="ECO:0000256" key="7">
    <source>
        <dbReference type="ARBA" id="ARBA00022840"/>
    </source>
</evidence>
<organism evidence="12 13">
    <name type="scientific">Actinocorallia aurantiaca</name>
    <dbReference type="NCBI Taxonomy" id="46204"/>
    <lineage>
        <taxon>Bacteria</taxon>
        <taxon>Bacillati</taxon>
        <taxon>Actinomycetota</taxon>
        <taxon>Actinomycetes</taxon>
        <taxon>Streptosporangiales</taxon>
        <taxon>Thermomonosporaceae</taxon>
        <taxon>Actinocorallia</taxon>
    </lineage>
</organism>
<dbReference type="InterPro" id="IPR050482">
    <property type="entry name" value="Sensor_HK_TwoCompSys"/>
</dbReference>
<accession>A0ABN3UBC3</accession>
<reference evidence="12 13" key="1">
    <citation type="journal article" date="2019" name="Int. J. Syst. Evol. Microbiol.">
        <title>The Global Catalogue of Microorganisms (GCM) 10K type strain sequencing project: providing services to taxonomists for standard genome sequencing and annotation.</title>
        <authorList>
            <consortium name="The Broad Institute Genomics Platform"/>
            <consortium name="The Broad Institute Genome Sequencing Center for Infectious Disease"/>
            <person name="Wu L."/>
            <person name="Ma J."/>
        </authorList>
    </citation>
    <scope>NUCLEOTIDE SEQUENCE [LARGE SCALE GENOMIC DNA]</scope>
    <source>
        <strain evidence="12 13">JCM 8201</strain>
    </source>
</reference>
<evidence type="ECO:0000256" key="9">
    <source>
        <dbReference type="SAM" id="Phobius"/>
    </source>
</evidence>
<evidence type="ECO:0000313" key="13">
    <source>
        <dbReference type="Proteomes" id="UP001501842"/>
    </source>
</evidence>
<evidence type="ECO:0000259" key="10">
    <source>
        <dbReference type="Pfam" id="PF02518"/>
    </source>
</evidence>
<dbReference type="EMBL" id="BAAATZ010000015">
    <property type="protein sequence ID" value="GAA2729427.1"/>
    <property type="molecule type" value="Genomic_DNA"/>
</dbReference>
<dbReference type="Gene3D" id="1.20.5.1930">
    <property type="match status" value="1"/>
</dbReference>
<dbReference type="PANTHER" id="PTHR24421">
    <property type="entry name" value="NITRATE/NITRITE SENSOR PROTEIN NARX-RELATED"/>
    <property type="match status" value="1"/>
</dbReference>
<evidence type="ECO:0000256" key="6">
    <source>
        <dbReference type="ARBA" id="ARBA00022777"/>
    </source>
</evidence>
<keyword evidence="7" id="KW-0067">ATP-binding</keyword>
<comment type="caution">
    <text evidence="12">The sequence shown here is derived from an EMBL/GenBank/DDBJ whole genome shotgun (WGS) entry which is preliminary data.</text>
</comment>
<evidence type="ECO:0000313" key="12">
    <source>
        <dbReference type="EMBL" id="GAA2729427.1"/>
    </source>
</evidence>
<feature type="domain" description="Histidine kinase/HSP90-like ATPase" evidence="10">
    <location>
        <begin position="317"/>
        <end position="408"/>
    </location>
</feature>
<evidence type="ECO:0000256" key="2">
    <source>
        <dbReference type="ARBA" id="ARBA00012438"/>
    </source>
</evidence>
<keyword evidence="3" id="KW-0597">Phosphoprotein</keyword>
<evidence type="ECO:0000256" key="3">
    <source>
        <dbReference type="ARBA" id="ARBA00022553"/>
    </source>
</evidence>
<dbReference type="InterPro" id="IPR036890">
    <property type="entry name" value="HATPase_C_sf"/>
</dbReference>
<protein>
    <recommendedName>
        <fullName evidence="2">histidine kinase</fullName>
        <ecNumber evidence="2">2.7.13.3</ecNumber>
    </recommendedName>
</protein>
<keyword evidence="9" id="KW-0472">Membrane</keyword>
<dbReference type="InterPro" id="IPR003594">
    <property type="entry name" value="HATPase_dom"/>
</dbReference>
<dbReference type="SUPFAM" id="SSF55874">
    <property type="entry name" value="ATPase domain of HSP90 chaperone/DNA topoisomerase II/histidine kinase"/>
    <property type="match status" value="1"/>
</dbReference>
<keyword evidence="8" id="KW-0902">Two-component regulatory system</keyword>
<feature type="transmembrane region" description="Helical" evidence="9">
    <location>
        <begin position="89"/>
        <end position="106"/>
    </location>
</feature>
<evidence type="ECO:0000256" key="8">
    <source>
        <dbReference type="ARBA" id="ARBA00023012"/>
    </source>
</evidence>
<dbReference type="Proteomes" id="UP001501842">
    <property type="component" value="Unassembled WGS sequence"/>
</dbReference>
<dbReference type="InterPro" id="IPR011712">
    <property type="entry name" value="Sig_transdc_His_kin_sub3_dim/P"/>
</dbReference>
<dbReference type="RefSeq" id="WP_344452043.1">
    <property type="nucleotide sequence ID" value="NZ_BAAATZ010000015.1"/>
</dbReference>
<dbReference type="Pfam" id="PF07730">
    <property type="entry name" value="HisKA_3"/>
    <property type="match status" value="1"/>
</dbReference>
<dbReference type="Pfam" id="PF02518">
    <property type="entry name" value="HATPase_c"/>
    <property type="match status" value="1"/>
</dbReference>
<feature type="transmembrane region" description="Helical" evidence="9">
    <location>
        <begin position="137"/>
        <end position="154"/>
    </location>
</feature>
<dbReference type="Gene3D" id="3.30.565.10">
    <property type="entry name" value="Histidine kinase-like ATPase, C-terminal domain"/>
    <property type="match status" value="1"/>
</dbReference>
<comment type="catalytic activity">
    <reaction evidence="1">
        <text>ATP + protein L-histidine = ADP + protein N-phospho-L-histidine.</text>
        <dbReference type="EC" id="2.7.13.3"/>
    </reaction>
</comment>
<keyword evidence="5" id="KW-0547">Nucleotide-binding</keyword>
<keyword evidence="4" id="KW-0808">Transferase</keyword>
<evidence type="ECO:0000256" key="1">
    <source>
        <dbReference type="ARBA" id="ARBA00000085"/>
    </source>
</evidence>
<gene>
    <name evidence="12" type="ORF">GCM10010439_39910</name>
</gene>